<dbReference type="InterPro" id="IPR001952">
    <property type="entry name" value="Alkaline_phosphatase"/>
</dbReference>
<dbReference type="PRINTS" id="PR00113">
    <property type="entry name" value="ALKPHPHTASE"/>
</dbReference>
<feature type="non-terminal residue" evidence="2">
    <location>
        <position position="351"/>
    </location>
</feature>
<keyword evidence="1" id="KW-0597">Phosphoprotein</keyword>
<organism evidence="2">
    <name type="scientific">marine sediment metagenome</name>
    <dbReference type="NCBI Taxonomy" id="412755"/>
    <lineage>
        <taxon>unclassified sequences</taxon>
        <taxon>metagenomes</taxon>
        <taxon>ecological metagenomes</taxon>
    </lineage>
</organism>
<proteinExistence type="predicted"/>
<dbReference type="SUPFAM" id="SSF53649">
    <property type="entry name" value="Alkaline phosphatase-like"/>
    <property type="match status" value="1"/>
</dbReference>
<dbReference type="Pfam" id="PF00245">
    <property type="entry name" value="Alk_phosphatase"/>
    <property type="match status" value="1"/>
</dbReference>
<dbReference type="Gene3D" id="3.40.720.10">
    <property type="entry name" value="Alkaline Phosphatase, subunit A"/>
    <property type="match status" value="1"/>
</dbReference>
<dbReference type="EMBL" id="LAZR01065301">
    <property type="protein sequence ID" value="KKK55831.1"/>
    <property type="molecule type" value="Genomic_DNA"/>
</dbReference>
<evidence type="ECO:0008006" key="3">
    <source>
        <dbReference type="Google" id="ProtNLM"/>
    </source>
</evidence>
<name>A0A0F8Z6T8_9ZZZZ</name>
<sequence length="351" mass="38145">DMPEAAQLGGCKDIADPLVHFSAGDGIDVAMGGGRRHFLPNDAAYNSGDETSAVEGRRTDGRDLTAEWQKRFPSGQYVIDQAGFDAIDADKTDKLLGLFNESHMQYENDRTNDRLGEPSLSEMTDKAINILDNKDRGFFLVVESGRVDHGHHAGSANYALTETVEFAKAIKVAMENTNSEETLIIVTADHSHAFTIAGYPTRGNPILGKVSHNDSAGDPSGEWSLAQDGLTYTTVGYANGLGFAENLPGDARYSFPADNSRHDLSIVDTEAPGFHQEALVPLGSESHSGEDVAIYAGGPWAHLFHKTHEQNYNYQDDYWRPDPGSTSISYMLARRSLISDVGMLLFVTSIG</sequence>
<dbReference type="GO" id="GO:0004035">
    <property type="term" value="F:alkaline phosphatase activity"/>
    <property type="evidence" value="ECO:0007669"/>
    <property type="project" value="TreeGrafter"/>
</dbReference>
<dbReference type="SMART" id="SM00098">
    <property type="entry name" value="alkPPc"/>
    <property type="match status" value="1"/>
</dbReference>
<dbReference type="PANTHER" id="PTHR11596:SF5">
    <property type="entry name" value="ALKALINE PHOSPHATASE"/>
    <property type="match status" value="1"/>
</dbReference>
<dbReference type="AlphaFoldDB" id="A0A0F8Z6T8"/>
<dbReference type="InterPro" id="IPR017850">
    <property type="entry name" value="Alkaline_phosphatase_core_sf"/>
</dbReference>
<gene>
    <name evidence="2" type="ORF">LCGC14_3070610</name>
</gene>
<evidence type="ECO:0000313" key="2">
    <source>
        <dbReference type="EMBL" id="KKK55831.1"/>
    </source>
</evidence>
<feature type="non-terminal residue" evidence="2">
    <location>
        <position position="1"/>
    </location>
</feature>
<dbReference type="PANTHER" id="PTHR11596">
    <property type="entry name" value="ALKALINE PHOSPHATASE"/>
    <property type="match status" value="1"/>
</dbReference>
<protein>
    <recommendedName>
        <fullName evidence="3">Alkaline phosphatase</fullName>
    </recommendedName>
</protein>
<evidence type="ECO:0000256" key="1">
    <source>
        <dbReference type="ARBA" id="ARBA00022553"/>
    </source>
</evidence>
<comment type="caution">
    <text evidence="2">The sequence shown here is derived from an EMBL/GenBank/DDBJ whole genome shotgun (WGS) entry which is preliminary data.</text>
</comment>
<reference evidence="2" key="1">
    <citation type="journal article" date="2015" name="Nature">
        <title>Complex archaea that bridge the gap between prokaryotes and eukaryotes.</title>
        <authorList>
            <person name="Spang A."/>
            <person name="Saw J.H."/>
            <person name="Jorgensen S.L."/>
            <person name="Zaremba-Niedzwiedzka K."/>
            <person name="Martijn J."/>
            <person name="Lind A.E."/>
            <person name="van Eijk R."/>
            <person name="Schleper C."/>
            <person name="Guy L."/>
            <person name="Ettema T.J."/>
        </authorList>
    </citation>
    <scope>NUCLEOTIDE SEQUENCE</scope>
</reference>
<accession>A0A0F8Z6T8</accession>